<accession>A0A182N4S2</accession>
<dbReference type="AlphaFoldDB" id="A0A182N4S2"/>
<reference evidence="1" key="2">
    <citation type="submission" date="2020-05" db="UniProtKB">
        <authorList>
            <consortium name="EnsemblMetazoa"/>
        </authorList>
    </citation>
    <scope>IDENTIFICATION</scope>
    <source>
        <strain evidence="1">WRAIR2</strain>
    </source>
</reference>
<evidence type="ECO:0000313" key="1">
    <source>
        <dbReference type="EnsemblMetazoa" id="ADIR002637-PA"/>
    </source>
</evidence>
<organism evidence="1 2">
    <name type="scientific">Anopheles dirus</name>
    <dbReference type="NCBI Taxonomy" id="7168"/>
    <lineage>
        <taxon>Eukaryota</taxon>
        <taxon>Metazoa</taxon>
        <taxon>Ecdysozoa</taxon>
        <taxon>Arthropoda</taxon>
        <taxon>Hexapoda</taxon>
        <taxon>Insecta</taxon>
        <taxon>Pterygota</taxon>
        <taxon>Neoptera</taxon>
        <taxon>Endopterygota</taxon>
        <taxon>Diptera</taxon>
        <taxon>Nematocera</taxon>
        <taxon>Culicoidea</taxon>
        <taxon>Culicidae</taxon>
        <taxon>Anophelinae</taxon>
        <taxon>Anopheles</taxon>
    </lineage>
</organism>
<evidence type="ECO:0000313" key="2">
    <source>
        <dbReference type="Proteomes" id="UP000075884"/>
    </source>
</evidence>
<sequence length="60" mass="6636">FRKHGRSVAEARAVTLPEGATNVPLSEARDLHGEPFLPVASERVGERLAAVRPRTLRENF</sequence>
<dbReference type="VEuPathDB" id="VectorBase:ADIR002637"/>
<dbReference type="Proteomes" id="UP000075884">
    <property type="component" value="Unassembled WGS sequence"/>
</dbReference>
<name>A0A182N4S2_9DIPT</name>
<keyword evidence="2" id="KW-1185">Reference proteome</keyword>
<protein>
    <submittedName>
        <fullName evidence="1">Uncharacterized protein</fullName>
    </submittedName>
</protein>
<reference evidence="2" key="1">
    <citation type="submission" date="2013-03" db="EMBL/GenBank/DDBJ databases">
        <title>The Genome Sequence of Anopheles dirus WRAIR2.</title>
        <authorList>
            <consortium name="The Broad Institute Genomics Platform"/>
            <person name="Neafsey D.E."/>
            <person name="Walton C."/>
            <person name="Walker B."/>
            <person name="Young S.K."/>
            <person name="Zeng Q."/>
            <person name="Gargeya S."/>
            <person name="Fitzgerald M."/>
            <person name="Haas B."/>
            <person name="Abouelleil A."/>
            <person name="Allen A.W."/>
            <person name="Alvarado L."/>
            <person name="Arachchi H.M."/>
            <person name="Berlin A.M."/>
            <person name="Chapman S.B."/>
            <person name="Gainer-Dewar J."/>
            <person name="Goldberg J."/>
            <person name="Griggs A."/>
            <person name="Gujja S."/>
            <person name="Hansen M."/>
            <person name="Howarth C."/>
            <person name="Imamovic A."/>
            <person name="Ireland A."/>
            <person name="Larimer J."/>
            <person name="McCowan C."/>
            <person name="Murphy C."/>
            <person name="Pearson M."/>
            <person name="Poon T.W."/>
            <person name="Priest M."/>
            <person name="Roberts A."/>
            <person name="Saif S."/>
            <person name="Shea T."/>
            <person name="Sisk P."/>
            <person name="Sykes S."/>
            <person name="Wortman J."/>
            <person name="Nusbaum C."/>
            <person name="Birren B."/>
        </authorList>
    </citation>
    <scope>NUCLEOTIDE SEQUENCE [LARGE SCALE GENOMIC DNA]</scope>
    <source>
        <strain evidence="2">WRAIR2</strain>
    </source>
</reference>
<dbReference type="EnsemblMetazoa" id="ADIR002637-RA">
    <property type="protein sequence ID" value="ADIR002637-PA"/>
    <property type="gene ID" value="ADIR002637"/>
</dbReference>
<proteinExistence type="predicted"/>